<dbReference type="InterPro" id="IPR036397">
    <property type="entry name" value="RNaseH_sf"/>
</dbReference>
<comment type="similarity">
    <text evidence="6 7">Belongs to the helicase family. DinG subfamily. Type 2 sub-subfamily.</text>
</comment>
<dbReference type="PANTHER" id="PTHR11472:SF34">
    <property type="entry name" value="REGULATOR OF TELOMERE ELONGATION HELICASE 1"/>
    <property type="match status" value="1"/>
</dbReference>
<proteinExistence type="inferred from homology"/>
<evidence type="ECO:0000256" key="4">
    <source>
        <dbReference type="ARBA" id="ARBA00022839"/>
    </source>
</evidence>
<dbReference type="GO" id="GO:0006260">
    <property type="term" value="P:DNA replication"/>
    <property type="evidence" value="ECO:0007669"/>
    <property type="project" value="InterPro"/>
</dbReference>
<dbReference type="OrthoDB" id="9803913at2"/>
<evidence type="ECO:0000256" key="1">
    <source>
        <dbReference type="ARBA" id="ARBA00022722"/>
    </source>
</evidence>
<dbReference type="GO" id="GO:0003678">
    <property type="term" value="F:DNA helicase activity"/>
    <property type="evidence" value="ECO:0007669"/>
    <property type="project" value="TreeGrafter"/>
</dbReference>
<feature type="short sequence motif" description="DEAH box" evidence="6">
    <location>
        <begin position="458"/>
        <end position="461"/>
    </location>
</feature>
<dbReference type="AlphaFoldDB" id="A0A3N9UDD7"/>
<keyword evidence="10" id="KW-1185">Reference proteome</keyword>
<dbReference type="CDD" id="cd06127">
    <property type="entry name" value="DEDDh"/>
    <property type="match status" value="1"/>
</dbReference>
<dbReference type="EMBL" id="RRCT01000010">
    <property type="protein sequence ID" value="RQW74288.1"/>
    <property type="molecule type" value="Genomic_DNA"/>
</dbReference>
<dbReference type="PROSITE" id="PS51193">
    <property type="entry name" value="HELICASE_ATP_BIND_2"/>
    <property type="match status" value="1"/>
</dbReference>
<feature type="binding site" evidence="6">
    <location>
        <begin position="282"/>
        <end position="289"/>
    </location>
    <ligand>
        <name>ATP</name>
        <dbReference type="ChEBI" id="CHEBI:30616"/>
    </ligand>
</feature>
<dbReference type="Proteomes" id="UP000274033">
    <property type="component" value="Unassembled WGS sequence"/>
</dbReference>
<dbReference type="InterPro" id="IPR045028">
    <property type="entry name" value="DinG/Rad3-like"/>
</dbReference>
<dbReference type="GO" id="GO:0003677">
    <property type="term" value="F:DNA binding"/>
    <property type="evidence" value="ECO:0007669"/>
    <property type="project" value="InterPro"/>
</dbReference>
<name>A0A3N9UDD7_9BACI</name>
<feature type="domain" description="Helicase ATP-binding" evidence="8">
    <location>
        <begin position="247"/>
        <end position="539"/>
    </location>
</feature>
<evidence type="ECO:0000259" key="8">
    <source>
        <dbReference type="PROSITE" id="PS51193"/>
    </source>
</evidence>
<evidence type="ECO:0000256" key="3">
    <source>
        <dbReference type="ARBA" id="ARBA00022801"/>
    </source>
</evidence>
<dbReference type="Pfam" id="PF00270">
    <property type="entry name" value="DEAD"/>
    <property type="match status" value="1"/>
</dbReference>
<dbReference type="NCBIfam" id="NF005981">
    <property type="entry name" value="PRK08074.1"/>
    <property type="match status" value="1"/>
</dbReference>
<evidence type="ECO:0000313" key="9">
    <source>
        <dbReference type="EMBL" id="RQW74288.1"/>
    </source>
</evidence>
<keyword evidence="3 6" id="KW-0378">Hydrolase</keyword>
<dbReference type="Pfam" id="PF13307">
    <property type="entry name" value="Helicase_C_2"/>
    <property type="match status" value="1"/>
</dbReference>
<dbReference type="NCBIfam" id="TIGR01407">
    <property type="entry name" value="dinG_rel"/>
    <property type="match status" value="1"/>
</dbReference>
<dbReference type="Gene3D" id="3.40.50.300">
    <property type="entry name" value="P-loop containing nucleotide triphosphate hydrolases"/>
    <property type="match status" value="2"/>
</dbReference>
<keyword evidence="1 6" id="KW-0540">Nuclease</keyword>
<dbReference type="GO" id="GO:0008408">
    <property type="term" value="F:3'-5' exonuclease activity"/>
    <property type="evidence" value="ECO:0007669"/>
    <property type="project" value="UniProtKB-UniRule"/>
</dbReference>
<dbReference type="GO" id="GO:0016818">
    <property type="term" value="F:hydrolase activity, acting on acid anhydrides, in phosphorus-containing anhydrides"/>
    <property type="evidence" value="ECO:0007669"/>
    <property type="project" value="InterPro"/>
</dbReference>
<dbReference type="NCBIfam" id="TIGR00573">
    <property type="entry name" value="dnaq"/>
    <property type="match status" value="1"/>
</dbReference>
<dbReference type="EC" id="3.1.-.-" evidence="6 7"/>
<dbReference type="SMART" id="SM00491">
    <property type="entry name" value="HELICc2"/>
    <property type="match status" value="1"/>
</dbReference>
<dbReference type="InterPro" id="IPR014013">
    <property type="entry name" value="Helic_SF1/SF2_ATP-bd_DinG/Rad3"/>
</dbReference>
<organism evidence="9 10">
    <name type="scientific">Lysinibacillus composti</name>
    <dbReference type="NCBI Taxonomy" id="720633"/>
    <lineage>
        <taxon>Bacteria</taxon>
        <taxon>Bacillati</taxon>
        <taxon>Bacillota</taxon>
        <taxon>Bacilli</taxon>
        <taxon>Bacillales</taxon>
        <taxon>Bacillaceae</taxon>
        <taxon>Lysinibacillus</taxon>
    </lineage>
</organism>
<dbReference type="SUPFAM" id="SSF53098">
    <property type="entry name" value="Ribonuclease H-like"/>
    <property type="match status" value="1"/>
</dbReference>
<keyword evidence="4 6" id="KW-0269">Exonuclease</keyword>
<reference evidence="9 10" key="1">
    <citation type="journal article" date="2013" name="J. Microbiol.">
        <title>Lysinibacillus chungkukjangi sp. nov., isolated from Chungkukjang, Korean fermented soybean food.</title>
        <authorList>
            <person name="Kim S.J."/>
            <person name="Jang Y.H."/>
            <person name="Hamada M."/>
            <person name="Ahn J.H."/>
            <person name="Weon H.Y."/>
            <person name="Suzuki K."/>
            <person name="Whang K.S."/>
            <person name="Kwon S.W."/>
        </authorList>
    </citation>
    <scope>NUCLEOTIDE SEQUENCE [LARGE SCALE GENOMIC DNA]</scope>
    <source>
        <strain evidence="9 10">MCCC 1A12701</strain>
    </source>
</reference>
<dbReference type="HAMAP" id="MF_02206">
    <property type="entry name" value="DinG_exonucl"/>
    <property type="match status" value="1"/>
</dbReference>
<evidence type="ECO:0000256" key="2">
    <source>
        <dbReference type="ARBA" id="ARBA00022741"/>
    </source>
</evidence>
<dbReference type="GO" id="GO:0003887">
    <property type="term" value="F:DNA-directed DNA polymerase activity"/>
    <property type="evidence" value="ECO:0007669"/>
    <property type="project" value="InterPro"/>
</dbReference>
<comment type="function">
    <text evidence="6 7">3'-5' exonuclease.</text>
</comment>
<protein>
    <recommendedName>
        <fullName evidence="6 7">3'-5' exonuclease DinG</fullName>
        <ecNumber evidence="6 7">3.1.-.-</ecNumber>
    </recommendedName>
</protein>
<dbReference type="SMART" id="SM00479">
    <property type="entry name" value="EXOIII"/>
    <property type="match status" value="1"/>
</dbReference>
<comment type="caution">
    <text evidence="9">The sequence shown here is derived from an EMBL/GenBank/DDBJ whole genome shotgun (WGS) entry which is preliminary data.</text>
</comment>
<dbReference type="SUPFAM" id="SSF52540">
    <property type="entry name" value="P-loop containing nucleoside triphosphate hydrolases"/>
    <property type="match status" value="2"/>
</dbReference>
<dbReference type="InterPro" id="IPR006555">
    <property type="entry name" value="ATP-dep_Helicase_C"/>
</dbReference>
<gene>
    <name evidence="6 7 9" type="primary">dinG</name>
    <name evidence="9" type="ORF">EBB45_11850</name>
</gene>
<dbReference type="FunFam" id="3.30.420.10:FF:000045">
    <property type="entry name" value="3'-5' exonuclease DinG"/>
    <property type="match status" value="1"/>
</dbReference>
<keyword evidence="9" id="KW-0347">Helicase</keyword>
<dbReference type="InterPro" id="IPR006310">
    <property type="entry name" value="DinG"/>
</dbReference>
<dbReference type="GO" id="GO:0005524">
    <property type="term" value="F:ATP binding"/>
    <property type="evidence" value="ECO:0007669"/>
    <property type="project" value="UniProtKB-UniRule"/>
</dbReference>
<dbReference type="InterPro" id="IPR011545">
    <property type="entry name" value="DEAD/DEAH_box_helicase_dom"/>
</dbReference>
<evidence type="ECO:0000256" key="7">
    <source>
        <dbReference type="RuleBase" id="RU364106"/>
    </source>
</evidence>
<dbReference type="RefSeq" id="WP_124764956.1">
    <property type="nucleotide sequence ID" value="NZ_JAFBDY010000012.1"/>
</dbReference>
<dbReference type="InterPro" id="IPR013520">
    <property type="entry name" value="Ribonucl_H"/>
</dbReference>
<dbReference type="InterPro" id="IPR012337">
    <property type="entry name" value="RNaseH-like_sf"/>
</dbReference>
<dbReference type="InterPro" id="IPR027417">
    <property type="entry name" value="P-loop_NTPase"/>
</dbReference>
<keyword evidence="5 6" id="KW-0067">ATP-binding</keyword>
<dbReference type="Pfam" id="PF00929">
    <property type="entry name" value="RNase_T"/>
    <property type="match status" value="1"/>
</dbReference>
<sequence length="937" mass="107650">MMESQKYAIVDLETTGHSPANGDRMIQIAIVIMKNWCIEKTFTSFIHPGQAIPLFVQDLTNITDIDVQDALPFESHAETIYEMIQDSIFVAHNADFDLSFLQAEFKRAGLPEWKGKKIDTVELAKIIFPSSLSFKLGDLASDLNIPLDNAHRADNDAKATAHLLQKCWEELLTLPIITIEQLHKKSFQLKSNLSQLFFEALQIKRKTTSNEEHNIYYRKLAIKKKAELKTGNKQLEYPQSNADKIAFFQSKIPNFEERPQQFQMMDTIWDGLNLKKEVMIEASTGIGKTIGYLLPSVIYAKQQQGKVCISTYTSHLLEQLLTEEIPKIEKTLGCRVNVSLLKGMKNYIDVVQFEQLLKIRDFSYDETLTILQVLVWLTKTETGDLNEINVSGGGQLFIDKIRKNPDHHKKGSEPFDFYKRAIEESETADIVITNHAMLLADMERREPIFDQIRGWIIDEAHQFIQAAVGRDESIFSFTKWKYIFGQIGLSSENNVFANFHRVSLKKQRVSKQSLNQLEKKFMQMTKAFDETMNQIVQGMKQHSKSTKSYTKYTSFLQELNLNETLLKSVSKGIQQWIDLAEDAARQFSQEVEEIAPEHLVILEQWKYWTREMKMKVSEWEDVFLNDGVDSSTWVEIDRRNIPGSIQVYKKPIQVKDHIRKLFDPVRNHHGIIWTSGTLTVPNNKRFIADQLGIRDEVPIINLQAPPTYYSGAKAYIVNDMPDIQSVSQHRYIESISMAITRIVRSTEGRSFVLFTSQDMLKKTVELIQESELLNDYVLFAQGVTGGSRMRLLKSFQKFNHSVLFGTNSFWEGVDVPGDGLASVIIVRLPFSSPDEPSFKAKSMDLQAKGLNAFTNLSLPEAIIRFKQGFGRLIRSSKDKGVLVVLDRRIDTKSYGKEFLDSLPPISIQKLPLQNMVLELEHWYNNKHEERKQVDKNE</sequence>
<dbReference type="InterPro" id="IPR006054">
    <property type="entry name" value="DnaQ"/>
</dbReference>
<evidence type="ECO:0000256" key="5">
    <source>
        <dbReference type="ARBA" id="ARBA00022840"/>
    </source>
</evidence>
<keyword evidence="2 6" id="KW-0547">Nucleotide-binding</keyword>
<evidence type="ECO:0000313" key="10">
    <source>
        <dbReference type="Proteomes" id="UP000274033"/>
    </source>
</evidence>
<dbReference type="PANTHER" id="PTHR11472">
    <property type="entry name" value="DNA REPAIR DEAD HELICASE RAD3/XP-D SUBFAMILY MEMBER"/>
    <property type="match status" value="1"/>
</dbReference>
<evidence type="ECO:0000256" key="6">
    <source>
        <dbReference type="HAMAP-Rule" id="MF_02206"/>
    </source>
</evidence>
<accession>A0A3N9UDD7</accession>
<dbReference type="Gene3D" id="3.30.420.10">
    <property type="entry name" value="Ribonuclease H-like superfamily/Ribonuclease H"/>
    <property type="match status" value="1"/>
</dbReference>